<dbReference type="EMBL" id="GGFM01010924">
    <property type="protein sequence ID" value="MBW31675.1"/>
    <property type="molecule type" value="Transcribed_RNA"/>
</dbReference>
<sequence length="74" mass="8303">MVGVLTITAITIAAAVLLQPQQLRGLAPGRWIVGVVRRHERCLDEHVYVPVQQLLHDPADLARFVFVVGEQHQR</sequence>
<feature type="chain" id="PRO_5014999061" evidence="1">
    <location>
        <begin position="16"/>
        <end position="74"/>
    </location>
</feature>
<proteinExistence type="predicted"/>
<protein>
    <submittedName>
        <fullName evidence="2">Putative secreted peptide</fullName>
    </submittedName>
</protein>
<feature type="signal peptide" evidence="1">
    <location>
        <begin position="1"/>
        <end position="15"/>
    </location>
</feature>
<accession>A0A2M3ZT50</accession>
<evidence type="ECO:0000256" key="1">
    <source>
        <dbReference type="SAM" id="SignalP"/>
    </source>
</evidence>
<organism evidence="2">
    <name type="scientific">Anopheles braziliensis</name>
    <dbReference type="NCBI Taxonomy" id="58242"/>
    <lineage>
        <taxon>Eukaryota</taxon>
        <taxon>Metazoa</taxon>
        <taxon>Ecdysozoa</taxon>
        <taxon>Arthropoda</taxon>
        <taxon>Hexapoda</taxon>
        <taxon>Insecta</taxon>
        <taxon>Pterygota</taxon>
        <taxon>Neoptera</taxon>
        <taxon>Endopterygota</taxon>
        <taxon>Diptera</taxon>
        <taxon>Nematocera</taxon>
        <taxon>Culicoidea</taxon>
        <taxon>Culicidae</taxon>
        <taxon>Anophelinae</taxon>
        <taxon>Anopheles</taxon>
    </lineage>
</organism>
<dbReference type="AlphaFoldDB" id="A0A2M3ZT50"/>
<reference evidence="2" key="1">
    <citation type="submission" date="2018-01" db="EMBL/GenBank/DDBJ databases">
        <title>An insight into the sialome of Amazonian anophelines.</title>
        <authorList>
            <person name="Ribeiro J.M."/>
            <person name="Scarpassa V."/>
            <person name="Calvo E."/>
        </authorList>
    </citation>
    <scope>NUCLEOTIDE SEQUENCE</scope>
    <source>
        <tissue evidence="2">Salivary glands</tissue>
    </source>
</reference>
<name>A0A2M3ZT50_9DIPT</name>
<keyword evidence="1" id="KW-0732">Signal</keyword>
<evidence type="ECO:0000313" key="2">
    <source>
        <dbReference type="EMBL" id="MBW31675.1"/>
    </source>
</evidence>